<comment type="caution">
    <text evidence="3">The sequence shown here is derived from an EMBL/GenBank/DDBJ whole genome shotgun (WGS) entry which is preliminary data.</text>
</comment>
<proteinExistence type="inferred from homology"/>
<dbReference type="Gene3D" id="2.40.100.10">
    <property type="entry name" value="Cyclophilin-like"/>
    <property type="match status" value="1"/>
</dbReference>
<dbReference type="PROSITE" id="PS50072">
    <property type="entry name" value="CSA_PPIASE_2"/>
    <property type="match status" value="1"/>
</dbReference>
<sequence length="85" mass="9494">ENFDEENSIPKHTRPGTLSMAYTGHYANGFWFFICTAKTVWLDGKSAAFGKTKEAMNVLETMVHFAFQNGKTIKKTTVANCGQVQ</sequence>
<feature type="non-terminal residue" evidence="3">
    <location>
        <position position="1"/>
    </location>
</feature>
<accession>A0ABQ9TL88</accession>
<dbReference type="SUPFAM" id="SSF50891">
    <property type="entry name" value="Cyclophilin-like"/>
    <property type="match status" value="1"/>
</dbReference>
<dbReference type="Pfam" id="PF00160">
    <property type="entry name" value="Pro_isomerase"/>
    <property type="match status" value="1"/>
</dbReference>
<keyword evidence="1" id="KW-0697">Rotamase</keyword>
<evidence type="ECO:0000259" key="2">
    <source>
        <dbReference type="PROSITE" id="PS50072"/>
    </source>
</evidence>
<dbReference type="Proteomes" id="UP001266305">
    <property type="component" value="Unassembled WGS sequence"/>
</dbReference>
<reference evidence="3 4" key="1">
    <citation type="submission" date="2023-05" db="EMBL/GenBank/DDBJ databases">
        <title>B98-5 Cell Line De Novo Hybrid Assembly: An Optical Mapping Approach.</title>
        <authorList>
            <person name="Kananen K."/>
            <person name="Auerbach J.A."/>
            <person name="Kautto E."/>
            <person name="Blachly J.S."/>
        </authorList>
    </citation>
    <scope>NUCLEOTIDE SEQUENCE [LARGE SCALE GENOMIC DNA]</scope>
    <source>
        <strain evidence="3">B95-8</strain>
        <tissue evidence="3">Cell line</tissue>
    </source>
</reference>
<dbReference type="EC" id="5.2.1.8" evidence="1"/>
<name>A0ABQ9TL88_SAGOE</name>
<dbReference type="PANTHER" id="PTHR11071:SF490">
    <property type="entry name" value="PEPTIDYL-PROLYL CIS-TRANS ISOMERASE A"/>
    <property type="match status" value="1"/>
</dbReference>
<dbReference type="InterPro" id="IPR002130">
    <property type="entry name" value="Cyclophilin-type_PPIase_dom"/>
</dbReference>
<evidence type="ECO:0000313" key="3">
    <source>
        <dbReference type="EMBL" id="KAK2085193.1"/>
    </source>
</evidence>
<keyword evidence="4" id="KW-1185">Reference proteome</keyword>
<comment type="similarity">
    <text evidence="1">Belongs to the cyclophilin-type PPIase family.</text>
</comment>
<gene>
    <name evidence="3" type="ORF">P7K49_036493</name>
</gene>
<protein>
    <recommendedName>
        <fullName evidence="1">Peptidyl-prolyl cis-trans isomerase</fullName>
        <shortName evidence="1">PPIase</shortName>
        <ecNumber evidence="1">5.2.1.8</ecNumber>
    </recommendedName>
</protein>
<dbReference type="PANTHER" id="PTHR11071">
    <property type="entry name" value="PEPTIDYL-PROLYL CIS-TRANS ISOMERASE"/>
    <property type="match status" value="1"/>
</dbReference>
<evidence type="ECO:0000313" key="4">
    <source>
        <dbReference type="Proteomes" id="UP001266305"/>
    </source>
</evidence>
<comment type="catalytic activity">
    <reaction evidence="1">
        <text>[protein]-peptidylproline (omega=180) = [protein]-peptidylproline (omega=0)</text>
        <dbReference type="Rhea" id="RHEA:16237"/>
        <dbReference type="Rhea" id="RHEA-COMP:10747"/>
        <dbReference type="Rhea" id="RHEA-COMP:10748"/>
        <dbReference type="ChEBI" id="CHEBI:83833"/>
        <dbReference type="ChEBI" id="CHEBI:83834"/>
        <dbReference type="EC" id="5.2.1.8"/>
    </reaction>
</comment>
<dbReference type="InterPro" id="IPR029000">
    <property type="entry name" value="Cyclophilin-like_dom_sf"/>
</dbReference>
<organism evidence="3 4">
    <name type="scientific">Saguinus oedipus</name>
    <name type="common">Cotton-top tamarin</name>
    <name type="synonym">Oedipomidas oedipus</name>
    <dbReference type="NCBI Taxonomy" id="9490"/>
    <lineage>
        <taxon>Eukaryota</taxon>
        <taxon>Metazoa</taxon>
        <taxon>Chordata</taxon>
        <taxon>Craniata</taxon>
        <taxon>Vertebrata</taxon>
        <taxon>Euteleostomi</taxon>
        <taxon>Mammalia</taxon>
        <taxon>Eutheria</taxon>
        <taxon>Euarchontoglires</taxon>
        <taxon>Primates</taxon>
        <taxon>Haplorrhini</taxon>
        <taxon>Platyrrhini</taxon>
        <taxon>Cebidae</taxon>
        <taxon>Callitrichinae</taxon>
        <taxon>Saguinus</taxon>
    </lineage>
</organism>
<dbReference type="PRINTS" id="PR00153">
    <property type="entry name" value="CSAPPISMRASE"/>
</dbReference>
<comment type="function">
    <text evidence="1">PPIases accelerate the folding of proteins. It catalyzes the cis-trans isomerization of proline imidic peptide bonds in oligopeptides.</text>
</comment>
<feature type="domain" description="PPIase cyclophilin-type" evidence="2">
    <location>
        <begin position="1"/>
        <end position="83"/>
    </location>
</feature>
<dbReference type="EMBL" id="JASSZA010000021">
    <property type="protein sequence ID" value="KAK2085193.1"/>
    <property type="molecule type" value="Genomic_DNA"/>
</dbReference>
<evidence type="ECO:0000256" key="1">
    <source>
        <dbReference type="RuleBase" id="RU363019"/>
    </source>
</evidence>
<keyword evidence="1" id="KW-0413">Isomerase</keyword>